<dbReference type="AlphaFoldDB" id="A0A223MZT7"/>
<reference evidence="12 13" key="1">
    <citation type="submission" date="2017-08" db="EMBL/GenBank/DDBJ databases">
        <title>The Vibrio qinghaiensis sp.-Q67 is a luminous bacteria isolated firstly from Qinghai lake, Qinghai province, China, which has been proved to be very sensitive to detect environmental and food pollutants. Therefore, complete genome analysis of V. qinghaiensis sp.-Q67 highlights the potential application of this strain on detection of hazards in the contaminated environments.</title>
        <authorList>
            <person name="Gong L."/>
        </authorList>
    </citation>
    <scope>NUCLEOTIDE SEQUENCE [LARGE SCALE GENOMIC DNA]</scope>
    <source>
        <strain evidence="12 13">Q67</strain>
    </source>
</reference>
<accession>A0A223MZT7</accession>
<name>A0A223MZT7_9VIBR</name>
<evidence type="ECO:0000313" key="12">
    <source>
        <dbReference type="EMBL" id="ASU23071.1"/>
    </source>
</evidence>
<comment type="catalytic activity">
    <reaction evidence="9">
        <text>di-trans,octa-cis-undecaprenyl diphosphate + H2O = di-trans,octa-cis-undecaprenyl phosphate + phosphate + H(+)</text>
        <dbReference type="Rhea" id="RHEA:28094"/>
        <dbReference type="ChEBI" id="CHEBI:15377"/>
        <dbReference type="ChEBI" id="CHEBI:15378"/>
        <dbReference type="ChEBI" id="CHEBI:43474"/>
        <dbReference type="ChEBI" id="CHEBI:58405"/>
        <dbReference type="ChEBI" id="CHEBI:60392"/>
        <dbReference type="EC" id="3.6.1.27"/>
    </reaction>
</comment>
<gene>
    <name evidence="12" type="ORF">CCZ37_10905</name>
</gene>
<dbReference type="EC" id="3.6.1.27" evidence="2"/>
<evidence type="ECO:0000256" key="6">
    <source>
        <dbReference type="ARBA" id="ARBA00022989"/>
    </source>
</evidence>
<keyword evidence="4 10" id="KW-0812">Transmembrane</keyword>
<dbReference type="EMBL" id="CP022741">
    <property type="protein sequence ID" value="ASU23071.1"/>
    <property type="molecule type" value="Genomic_DNA"/>
</dbReference>
<evidence type="ECO:0000256" key="9">
    <source>
        <dbReference type="ARBA" id="ARBA00047594"/>
    </source>
</evidence>
<evidence type="ECO:0000259" key="11">
    <source>
        <dbReference type="SMART" id="SM00014"/>
    </source>
</evidence>
<dbReference type="RefSeq" id="WP_094500524.1">
    <property type="nucleotide sequence ID" value="NZ_CAWNHI010000001.1"/>
</dbReference>
<protein>
    <recommendedName>
        <fullName evidence="2">undecaprenyl-diphosphate phosphatase</fullName>
        <ecNumber evidence="2">3.6.1.27</ecNumber>
    </recommendedName>
    <alternativeName>
        <fullName evidence="8">Undecaprenyl pyrophosphate phosphatase</fullName>
    </alternativeName>
</protein>
<feature type="transmembrane region" description="Helical" evidence="10">
    <location>
        <begin position="59"/>
        <end position="79"/>
    </location>
</feature>
<dbReference type="Gene3D" id="1.20.144.10">
    <property type="entry name" value="Phosphatidic acid phosphatase type 2/haloperoxidase"/>
    <property type="match status" value="1"/>
</dbReference>
<keyword evidence="3" id="KW-1003">Cell membrane</keyword>
<keyword evidence="13" id="KW-1185">Reference proteome</keyword>
<evidence type="ECO:0000256" key="7">
    <source>
        <dbReference type="ARBA" id="ARBA00023136"/>
    </source>
</evidence>
<proteinExistence type="predicted"/>
<evidence type="ECO:0000256" key="3">
    <source>
        <dbReference type="ARBA" id="ARBA00022475"/>
    </source>
</evidence>
<dbReference type="Proteomes" id="UP000215148">
    <property type="component" value="Chromosome 1"/>
</dbReference>
<evidence type="ECO:0000256" key="5">
    <source>
        <dbReference type="ARBA" id="ARBA00022801"/>
    </source>
</evidence>
<feature type="transmembrane region" description="Helical" evidence="10">
    <location>
        <begin position="155"/>
        <end position="173"/>
    </location>
</feature>
<organism evidence="12 13">
    <name type="scientific">Vibrio qinghaiensis</name>
    <dbReference type="NCBI Taxonomy" id="2025808"/>
    <lineage>
        <taxon>Bacteria</taxon>
        <taxon>Pseudomonadati</taxon>
        <taxon>Pseudomonadota</taxon>
        <taxon>Gammaproteobacteria</taxon>
        <taxon>Vibrionales</taxon>
        <taxon>Vibrionaceae</taxon>
        <taxon>Vibrio</taxon>
    </lineage>
</organism>
<comment type="subcellular location">
    <subcellularLocation>
        <location evidence="1">Cell membrane</location>
        <topology evidence="1">Multi-pass membrane protein</topology>
    </subcellularLocation>
</comment>
<dbReference type="KEGG" id="vqi:CCZ37_10905"/>
<dbReference type="SMART" id="SM00014">
    <property type="entry name" value="acidPPc"/>
    <property type="match status" value="1"/>
</dbReference>
<dbReference type="PANTHER" id="PTHR14969">
    <property type="entry name" value="SPHINGOSINE-1-PHOSPHATE PHOSPHOHYDROLASE"/>
    <property type="match status" value="1"/>
</dbReference>
<dbReference type="GO" id="GO:0050380">
    <property type="term" value="F:undecaprenyl-diphosphatase activity"/>
    <property type="evidence" value="ECO:0007669"/>
    <property type="project" value="UniProtKB-EC"/>
</dbReference>
<dbReference type="PANTHER" id="PTHR14969:SF62">
    <property type="entry name" value="DECAPRENYLPHOSPHORYL-5-PHOSPHORIBOSE PHOSPHATASE RV3807C-RELATED"/>
    <property type="match status" value="1"/>
</dbReference>
<keyword evidence="7 10" id="KW-0472">Membrane</keyword>
<keyword evidence="5" id="KW-0378">Hydrolase</keyword>
<feature type="domain" description="Phosphatidic acid phosphatase type 2/haloperoxidase" evidence="11">
    <location>
        <begin position="61"/>
        <end position="170"/>
    </location>
</feature>
<evidence type="ECO:0000256" key="4">
    <source>
        <dbReference type="ARBA" id="ARBA00022692"/>
    </source>
</evidence>
<dbReference type="GO" id="GO:0005886">
    <property type="term" value="C:plasma membrane"/>
    <property type="evidence" value="ECO:0007669"/>
    <property type="project" value="UniProtKB-SubCell"/>
</dbReference>
<dbReference type="Pfam" id="PF01569">
    <property type="entry name" value="PAP2"/>
    <property type="match status" value="1"/>
</dbReference>
<evidence type="ECO:0000256" key="8">
    <source>
        <dbReference type="ARBA" id="ARBA00032707"/>
    </source>
</evidence>
<dbReference type="InterPro" id="IPR036938">
    <property type="entry name" value="PAP2/HPO_sf"/>
</dbReference>
<keyword evidence="6 10" id="KW-1133">Transmembrane helix</keyword>
<dbReference type="SUPFAM" id="SSF48317">
    <property type="entry name" value="Acid phosphatase/Vanadium-dependent haloperoxidase"/>
    <property type="match status" value="1"/>
</dbReference>
<evidence type="ECO:0000313" key="13">
    <source>
        <dbReference type="Proteomes" id="UP000215148"/>
    </source>
</evidence>
<evidence type="ECO:0000256" key="2">
    <source>
        <dbReference type="ARBA" id="ARBA00012374"/>
    </source>
</evidence>
<dbReference type="InterPro" id="IPR000326">
    <property type="entry name" value="PAP2/HPO"/>
</dbReference>
<sequence>MRGVEQIIKFDVAFSLFCLQHRFNQPVAQISKAISHTGDGHLYALIGALAWYLDPHHGYLLLIVGLTAFAVELPVYWAVKNSFQRRRPEEFSPSLTAFITPSDRYSLPSGHTAAGFVMATLIGHFYPHSEGFVLIWASLIGLSRILLGVHFLTDIVIGALLGVSSAQFALWLMERSL</sequence>
<evidence type="ECO:0000256" key="10">
    <source>
        <dbReference type="SAM" id="Phobius"/>
    </source>
</evidence>
<evidence type="ECO:0000256" key="1">
    <source>
        <dbReference type="ARBA" id="ARBA00004651"/>
    </source>
</evidence>